<sequence length="240" mass="25591">MNSIAAYAYQTCARGLFFIGIAVLTGCSLPRPANTPVVVDFGPGPLHTQASTRVANLPPLELANVHTSVALNSTAVWYRLAYADVQQLKPYTLARWSMPPAQLIGQHLRSHLGQRRAVVSPGDITLARPARAAASAAVATPPLATAPTQPQAILNLHLELEEFSQVFQTASQSYGLLRLRATATQRSAAGETLLAQRSFTAKETAPTPDASGGVRALTQATDQAVAEIELWLEQLGHLQP</sequence>
<protein>
    <recommendedName>
        <fullName evidence="3">ABC-type transport auxiliary lipoprotein component domain-containing protein</fullName>
    </recommendedName>
</protein>
<keyword evidence="2" id="KW-1185">Reference proteome</keyword>
<evidence type="ECO:0008006" key="3">
    <source>
        <dbReference type="Google" id="ProtNLM"/>
    </source>
</evidence>
<proteinExistence type="predicted"/>
<dbReference type="SUPFAM" id="SSF159594">
    <property type="entry name" value="XCC0632-like"/>
    <property type="match status" value="1"/>
</dbReference>
<reference evidence="1 2" key="1">
    <citation type="journal article" date="2021" name="Microbiol. Spectr.">
        <title>A Single Bacterium Capable of Oxidation and Reduction of Iron at Circumneutral pH.</title>
        <authorList>
            <person name="Kato S."/>
            <person name="Ohkuma M."/>
        </authorList>
    </citation>
    <scope>NUCLEOTIDE SEQUENCE [LARGE SCALE GENOMIC DNA]</scope>
    <source>
        <strain evidence="1 2">MIZ03</strain>
    </source>
</reference>
<evidence type="ECO:0000313" key="2">
    <source>
        <dbReference type="Proteomes" id="UP000824366"/>
    </source>
</evidence>
<organism evidence="1 2">
    <name type="scientific">Rhodoferax lithotrophicus</name>
    <dbReference type="NCBI Taxonomy" id="2798804"/>
    <lineage>
        <taxon>Bacteria</taxon>
        <taxon>Pseudomonadati</taxon>
        <taxon>Pseudomonadota</taxon>
        <taxon>Betaproteobacteria</taxon>
        <taxon>Burkholderiales</taxon>
        <taxon>Comamonadaceae</taxon>
        <taxon>Rhodoferax</taxon>
    </lineage>
</organism>
<dbReference type="EMBL" id="AP024238">
    <property type="protein sequence ID" value="BCO29488.1"/>
    <property type="molecule type" value="Genomic_DNA"/>
</dbReference>
<gene>
    <name evidence="1" type="ORF">MIZ03_4411</name>
</gene>
<dbReference type="Gene3D" id="3.40.50.10610">
    <property type="entry name" value="ABC-type transport auxiliary lipoprotein component"/>
    <property type="match status" value="1"/>
</dbReference>
<dbReference type="RefSeq" id="WP_223905562.1">
    <property type="nucleotide sequence ID" value="NZ_AP024238.1"/>
</dbReference>
<dbReference type="Proteomes" id="UP000824366">
    <property type="component" value="Chromosome"/>
</dbReference>
<accession>A0ABN6DCP4</accession>
<name>A0ABN6DCP4_9BURK</name>
<evidence type="ECO:0000313" key="1">
    <source>
        <dbReference type="EMBL" id="BCO29488.1"/>
    </source>
</evidence>